<evidence type="ECO:0000313" key="2">
    <source>
        <dbReference type="Proteomes" id="UP000231493"/>
    </source>
</evidence>
<accession>A0A2M7K5D4</accession>
<name>A0A2M7K5D4_9BACT</name>
<dbReference type="EMBL" id="PFIP01000165">
    <property type="protein sequence ID" value="PIX33347.1"/>
    <property type="molecule type" value="Genomic_DNA"/>
</dbReference>
<comment type="caution">
    <text evidence="1">The sequence shown here is derived from an EMBL/GenBank/DDBJ whole genome shotgun (WGS) entry which is preliminary data.</text>
</comment>
<evidence type="ECO:0000313" key="1">
    <source>
        <dbReference type="EMBL" id="PIX33347.1"/>
    </source>
</evidence>
<gene>
    <name evidence="1" type="ORF">COZ58_08015</name>
</gene>
<proteinExistence type="predicted"/>
<reference evidence="2" key="1">
    <citation type="submission" date="2017-09" db="EMBL/GenBank/DDBJ databases">
        <title>Depth-based differentiation of microbial function through sediment-hosted aquifers and enrichment of novel symbionts in the deep terrestrial subsurface.</title>
        <authorList>
            <person name="Probst A.J."/>
            <person name="Ladd B."/>
            <person name="Jarett J.K."/>
            <person name="Geller-Mcgrath D.E."/>
            <person name="Sieber C.M."/>
            <person name="Emerson J.B."/>
            <person name="Anantharaman K."/>
            <person name="Thomas B.C."/>
            <person name="Malmstrom R."/>
            <person name="Stieglmeier M."/>
            <person name="Klingl A."/>
            <person name="Woyke T."/>
            <person name="Ryan C.M."/>
            <person name="Banfield J.F."/>
        </authorList>
    </citation>
    <scope>NUCLEOTIDE SEQUENCE [LARGE SCALE GENOMIC DNA]</scope>
</reference>
<organism evidence="1 2">
    <name type="scientific">Candidatus Infernicultor aquiphilus</name>
    <dbReference type="NCBI Taxonomy" id="1805029"/>
    <lineage>
        <taxon>Bacteria</taxon>
        <taxon>Pseudomonadati</taxon>
        <taxon>Atribacterota</taxon>
        <taxon>Candidatus Phoenicimicrobiia</taxon>
        <taxon>Candidatus Pheonicimicrobiales</taxon>
        <taxon>Candidatus Phoenicimicrobiaceae</taxon>
        <taxon>Candidatus Infernicultor</taxon>
    </lineage>
</organism>
<dbReference type="AlphaFoldDB" id="A0A2M7K5D4"/>
<dbReference type="Proteomes" id="UP000231493">
    <property type="component" value="Unassembled WGS sequence"/>
</dbReference>
<sequence length="71" mass="8468">MLFDEILDNSNIKNVSWKNEIEKWLLYIKNNGQLDRYLPRLKKMNSRKIWEAFAEISSTNPNALNPYNLPL</sequence>
<protein>
    <submittedName>
        <fullName evidence="1">Uncharacterized protein</fullName>
    </submittedName>
</protein>